<keyword evidence="2" id="KW-1185">Reference proteome</keyword>
<dbReference type="SUPFAM" id="SSF52047">
    <property type="entry name" value="RNI-like"/>
    <property type="match status" value="1"/>
</dbReference>
<dbReference type="GO" id="GO:0031146">
    <property type="term" value="P:SCF-dependent proteasomal ubiquitin-dependent protein catabolic process"/>
    <property type="evidence" value="ECO:0007669"/>
    <property type="project" value="TreeGrafter"/>
</dbReference>
<reference evidence="1" key="1">
    <citation type="journal article" date="2023" name="Insect Mol. Biol.">
        <title>Genome sequencing provides insights into the evolution of gene families encoding plant cell wall-degrading enzymes in longhorned beetles.</title>
        <authorList>
            <person name="Shin N.R."/>
            <person name="Okamura Y."/>
            <person name="Kirsch R."/>
            <person name="Pauchet Y."/>
        </authorList>
    </citation>
    <scope>NUCLEOTIDE SEQUENCE</scope>
    <source>
        <strain evidence="1">AMC_N1</strain>
    </source>
</reference>
<dbReference type="PANTHER" id="PTHR13318">
    <property type="entry name" value="PARTNER OF PAIRED, ISOFORM B-RELATED"/>
    <property type="match status" value="1"/>
</dbReference>
<dbReference type="GO" id="GO:0019005">
    <property type="term" value="C:SCF ubiquitin ligase complex"/>
    <property type="evidence" value="ECO:0007669"/>
    <property type="project" value="TreeGrafter"/>
</dbReference>
<gene>
    <name evidence="1" type="ORF">NQ318_008909</name>
</gene>
<protein>
    <submittedName>
        <fullName evidence="1">Uncharacterized protein</fullName>
    </submittedName>
</protein>
<dbReference type="AlphaFoldDB" id="A0AAV8ZBJ0"/>
<organism evidence="1 2">
    <name type="scientific">Aromia moschata</name>
    <dbReference type="NCBI Taxonomy" id="1265417"/>
    <lineage>
        <taxon>Eukaryota</taxon>
        <taxon>Metazoa</taxon>
        <taxon>Ecdysozoa</taxon>
        <taxon>Arthropoda</taxon>
        <taxon>Hexapoda</taxon>
        <taxon>Insecta</taxon>
        <taxon>Pterygota</taxon>
        <taxon>Neoptera</taxon>
        <taxon>Endopterygota</taxon>
        <taxon>Coleoptera</taxon>
        <taxon>Polyphaga</taxon>
        <taxon>Cucujiformia</taxon>
        <taxon>Chrysomeloidea</taxon>
        <taxon>Cerambycidae</taxon>
        <taxon>Cerambycinae</taxon>
        <taxon>Callichromatini</taxon>
        <taxon>Aromia</taxon>
    </lineage>
</organism>
<comment type="caution">
    <text evidence="1">The sequence shown here is derived from an EMBL/GenBank/DDBJ whole genome shotgun (WGS) entry which is preliminary data.</text>
</comment>
<evidence type="ECO:0000313" key="1">
    <source>
        <dbReference type="EMBL" id="KAJ8961226.1"/>
    </source>
</evidence>
<dbReference type="Gene3D" id="3.80.10.10">
    <property type="entry name" value="Ribonuclease Inhibitor"/>
    <property type="match status" value="2"/>
</dbReference>
<dbReference type="Proteomes" id="UP001162162">
    <property type="component" value="Unassembled WGS sequence"/>
</dbReference>
<dbReference type="InterPro" id="IPR032675">
    <property type="entry name" value="LRR_dom_sf"/>
</dbReference>
<dbReference type="EMBL" id="JAPWTK010000006">
    <property type="protein sequence ID" value="KAJ8961226.1"/>
    <property type="molecule type" value="Genomic_DNA"/>
</dbReference>
<evidence type="ECO:0000313" key="2">
    <source>
        <dbReference type="Proteomes" id="UP001162162"/>
    </source>
</evidence>
<proteinExistence type="predicted"/>
<sequence>MTGLETLNLGSCSGGWRTTEYDKCLLDGIRAMKNLKSLCLCFDSTDVIVQVVGENCSNIHSLDLTSSRSVTDRCIPYLMKCKNLQELQLHRTSVTVVGLSQLLMDLPKLQDIGRCDEFGRVIDYLCDNYHSGPLGLKRIQTRDLSTESLKLFVEMFPKVEYISLFHDMQISDLTVLSSLDNLKELKLLSCAFYGDYLKQLLEVRGNNITSLHLEHVEEMDFRVLIDISQYCPKLKSLCVNAEYGSRRAIKTMPNYRAVPSLQNLSLKSVDSLVIYIASLIISGGDGL</sequence>
<name>A0AAV8ZBJ0_9CUCU</name>
<accession>A0AAV8ZBJ0</accession>